<evidence type="ECO:0000256" key="5">
    <source>
        <dbReference type="ARBA" id="ARBA00023136"/>
    </source>
</evidence>
<feature type="domain" description="Mechanosensitive ion channel MscS" evidence="7">
    <location>
        <begin position="180"/>
        <end position="246"/>
    </location>
</feature>
<dbReference type="InterPro" id="IPR023408">
    <property type="entry name" value="MscS_beta-dom_sf"/>
</dbReference>
<evidence type="ECO:0000256" key="4">
    <source>
        <dbReference type="ARBA" id="ARBA00022989"/>
    </source>
</evidence>
<keyword evidence="5 6" id="KW-0472">Membrane</keyword>
<dbReference type="SUPFAM" id="SSF82861">
    <property type="entry name" value="Mechanosensitive channel protein MscS (YggB), transmembrane region"/>
    <property type="match status" value="1"/>
</dbReference>
<dbReference type="SUPFAM" id="SSF50182">
    <property type="entry name" value="Sm-like ribonucleoproteins"/>
    <property type="match status" value="1"/>
</dbReference>
<evidence type="ECO:0000256" key="3">
    <source>
        <dbReference type="ARBA" id="ARBA00022692"/>
    </source>
</evidence>
<keyword evidence="4 6" id="KW-1133">Transmembrane helix</keyword>
<feature type="transmembrane region" description="Helical" evidence="6">
    <location>
        <begin position="83"/>
        <end position="104"/>
    </location>
</feature>
<feature type="transmembrane region" description="Helical" evidence="6">
    <location>
        <begin position="12"/>
        <end position="33"/>
    </location>
</feature>
<gene>
    <name evidence="8" type="ORF">VI08_11440</name>
</gene>
<proteinExistence type="inferred from homology"/>
<keyword evidence="9" id="KW-1185">Reference proteome</keyword>
<dbReference type="GO" id="GO:0016020">
    <property type="term" value="C:membrane"/>
    <property type="evidence" value="ECO:0007669"/>
    <property type="project" value="UniProtKB-SubCell"/>
</dbReference>
<sequence length="361" mass="39807">MPDITHPWTRFALVVIIALAVAGLVHRVADLFLRRLALRHPMGASIVARANTPLEAIVPLVAVLAAFRAAPDEPARLIDGLEHLVGIALIGACTWFLVRCIGALEATVTRFNPIDLEDNLRARRLQTQVRVLSRTAMVVIIVLGIAVALMTFPGVRQFGASLLASAGIAGLAVGLAAKPVLGNLIAGIQIALTQPIRIDDVVIVEGEWGKVEEITSTYVVVKIWDERRMIVPLQYFIETPFQNWTRTSSQILGSVLLWFDYGLPLEPLRGELERICKAAPEWDGRVMVLQVVDSNDKAMQVRALMSSTNSGKSFDLRCKVREGLIAFVRRECPAFLPRWRGDVEGPLRNLEHRAQARSHMG</sequence>
<dbReference type="InterPro" id="IPR010920">
    <property type="entry name" value="LSM_dom_sf"/>
</dbReference>
<dbReference type="OrthoDB" id="9792218at2"/>
<organism evidence="8 9">
    <name type="scientific">Luteibacter yeojuensis</name>
    <dbReference type="NCBI Taxonomy" id="345309"/>
    <lineage>
        <taxon>Bacteria</taxon>
        <taxon>Pseudomonadati</taxon>
        <taxon>Pseudomonadota</taxon>
        <taxon>Gammaproteobacteria</taxon>
        <taxon>Lysobacterales</taxon>
        <taxon>Rhodanobacteraceae</taxon>
        <taxon>Luteibacter</taxon>
    </lineage>
</organism>
<dbReference type="InterPro" id="IPR011014">
    <property type="entry name" value="MscS_channel_TM-2"/>
</dbReference>
<dbReference type="EMBL" id="JZRB01000023">
    <property type="protein sequence ID" value="KJV33152.1"/>
    <property type="molecule type" value="Genomic_DNA"/>
</dbReference>
<dbReference type="Proteomes" id="UP000033651">
    <property type="component" value="Unassembled WGS sequence"/>
</dbReference>
<comment type="subcellular location">
    <subcellularLocation>
        <location evidence="1">Membrane</location>
        <topology evidence="1">Multi-pass membrane protein</topology>
    </subcellularLocation>
</comment>
<feature type="transmembrane region" description="Helical" evidence="6">
    <location>
        <begin position="131"/>
        <end position="152"/>
    </location>
</feature>
<dbReference type="InterPro" id="IPR006685">
    <property type="entry name" value="MscS_channel_2nd"/>
</dbReference>
<evidence type="ECO:0000256" key="2">
    <source>
        <dbReference type="ARBA" id="ARBA00008017"/>
    </source>
</evidence>
<dbReference type="Pfam" id="PF00924">
    <property type="entry name" value="MS_channel_2nd"/>
    <property type="match status" value="1"/>
</dbReference>
<reference evidence="8 9" key="1">
    <citation type="submission" date="2015-03" db="EMBL/GenBank/DDBJ databases">
        <title>Draft genome sequence of Luteibacter yeojuensis strain SU11.</title>
        <authorList>
            <person name="Sulaiman J."/>
            <person name="Priya K."/>
            <person name="Chan K.-G."/>
        </authorList>
    </citation>
    <scope>NUCLEOTIDE SEQUENCE [LARGE SCALE GENOMIC DNA]</scope>
    <source>
        <strain evidence="8 9">SU11</strain>
    </source>
</reference>
<name>A0A0F3KQC5_9GAMM</name>
<accession>A0A0F3KQC5</accession>
<feature type="transmembrane region" description="Helical" evidence="6">
    <location>
        <begin position="54"/>
        <end position="71"/>
    </location>
</feature>
<keyword evidence="3 6" id="KW-0812">Transmembrane</keyword>
<dbReference type="PATRIC" id="fig|345309.4.peg.1635"/>
<dbReference type="AlphaFoldDB" id="A0A0F3KQC5"/>
<dbReference type="PANTHER" id="PTHR30566">
    <property type="entry name" value="YNAI-RELATED MECHANOSENSITIVE ION CHANNEL"/>
    <property type="match status" value="1"/>
</dbReference>
<evidence type="ECO:0000256" key="1">
    <source>
        <dbReference type="ARBA" id="ARBA00004141"/>
    </source>
</evidence>
<evidence type="ECO:0000256" key="6">
    <source>
        <dbReference type="SAM" id="Phobius"/>
    </source>
</evidence>
<evidence type="ECO:0000313" key="8">
    <source>
        <dbReference type="EMBL" id="KJV33152.1"/>
    </source>
</evidence>
<comment type="caution">
    <text evidence="8">The sequence shown here is derived from an EMBL/GenBank/DDBJ whole genome shotgun (WGS) entry which is preliminary data.</text>
</comment>
<comment type="similarity">
    <text evidence="2">Belongs to the MscS (TC 1.A.23) family.</text>
</comment>
<evidence type="ECO:0000313" key="9">
    <source>
        <dbReference type="Proteomes" id="UP000033651"/>
    </source>
</evidence>
<dbReference type="Gene3D" id="2.30.30.60">
    <property type="match status" value="1"/>
</dbReference>
<dbReference type="GO" id="GO:0008381">
    <property type="term" value="F:mechanosensitive monoatomic ion channel activity"/>
    <property type="evidence" value="ECO:0007669"/>
    <property type="project" value="UniProtKB-ARBA"/>
</dbReference>
<evidence type="ECO:0000259" key="7">
    <source>
        <dbReference type="Pfam" id="PF00924"/>
    </source>
</evidence>
<dbReference type="PANTHER" id="PTHR30566:SF25">
    <property type="entry name" value="INNER MEMBRANE PROTEIN"/>
    <property type="match status" value="1"/>
</dbReference>
<protein>
    <submittedName>
        <fullName evidence="8">Mechanosensitive ion channel protein MscS</fullName>
    </submittedName>
</protein>
<dbReference type="Gene3D" id="1.10.287.1260">
    <property type="match status" value="1"/>
</dbReference>
<feature type="transmembrane region" description="Helical" evidence="6">
    <location>
        <begin position="158"/>
        <end position="177"/>
    </location>
</feature>